<evidence type="ECO:0000313" key="1">
    <source>
        <dbReference type="EMBL" id="PNX88899.1"/>
    </source>
</evidence>
<protein>
    <submittedName>
        <fullName evidence="1">Uncharacterized protein</fullName>
    </submittedName>
</protein>
<dbReference type="AlphaFoldDB" id="A0A2K3MDS5"/>
<gene>
    <name evidence="1" type="ORF">L195_g045013</name>
</gene>
<reference evidence="1 2" key="1">
    <citation type="journal article" date="2014" name="Am. J. Bot.">
        <title>Genome assembly and annotation for red clover (Trifolium pratense; Fabaceae).</title>
        <authorList>
            <person name="Istvanek J."/>
            <person name="Jaros M."/>
            <person name="Krenek A."/>
            <person name="Repkova J."/>
        </authorList>
    </citation>
    <scope>NUCLEOTIDE SEQUENCE [LARGE SCALE GENOMIC DNA]</scope>
    <source>
        <strain evidence="2">cv. Tatra</strain>
        <tissue evidence="1">Young leaves</tissue>
    </source>
</reference>
<dbReference type="Proteomes" id="UP000236291">
    <property type="component" value="Unassembled WGS sequence"/>
</dbReference>
<evidence type="ECO:0000313" key="2">
    <source>
        <dbReference type="Proteomes" id="UP000236291"/>
    </source>
</evidence>
<sequence length="66" mass="7931">DDRENGEDDGEESLKRRRRRIFETATENKLTLVLQRTDDGHNGEDDEEGALKRRRRWRRRFETATA</sequence>
<proteinExistence type="predicted"/>
<organism evidence="1 2">
    <name type="scientific">Trifolium pratense</name>
    <name type="common">Red clover</name>
    <dbReference type="NCBI Taxonomy" id="57577"/>
    <lineage>
        <taxon>Eukaryota</taxon>
        <taxon>Viridiplantae</taxon>
        <taxon>Streptophyta</taxon>
        <taxon>Embryophyta</taxon>
        <taxon>Tracheophyta</taxon>
        <taxon>Spermatophyta</taxon>
        <taxon>Magnoliopsida</taxon>
        <taxon>eudicotyledons</taxon>
        <taxon>Gunneridae</taxon>
        <taxon>Pentapetalae</taxon>
        <taxon>rosids</taxon>
        <taxon>fabids</taxon>
        <taxon>Fabales</taxon>
        <taxon>Fabaceae</taxon>
        <taxon>Papilionoideae</taxon>
        <taxon>50 kb inversion clade</taxon>
        <taxon>NPAAA clade</taxon>
        <taxon>Hologalegina</taxon>
        <taxon>IRL clade</taxon>
        <taxon>Trifolieae</taxon>
        <taxon>Trifolium</taxon>
    </lineage>
</organism>
<feature type="non-terminal residue" evidence="1">
    <location>
        <position position="1"/>
    </location>
</feature>
<comment type="caution">
    <text evidence="1">The sequence shown here is derived from an EMBL/GenBank/DDBJ whole genome shotgun (WGS) entry which is preliminary data.</text>
</comment>
<name>A0A2K3MDS5_TRIPR</name>
<accession>A0A2K3MDS5</accession>
<dbReference type="EMBL" id="ASHM01058032">
    <property type="protein sequence ID" value="PNX88899.1"/>
    <property type="molecule type" value="Genomic_DNA"/>
</dbReference>
<reference evidence="1 2" key="2">
    <citation type="journal article" date="2017" name="Front. Plant Sci.">
        <title>Gene Classification and Mining of Molecular Markers Useful in Red Clover (Trifolium pratense) Breeding.</title>
        <authorList>
            <person name="Istvanek J."/>
            <person name="Dluhosova J."/>
            <person name="Dluhos P."/>
            <person name="Patkova L."/>
            <person name="Nedelnik J."/>
            <person name="Repkova J."/>
        </authorList>
    </citation>
    <scope>NUCLEOTIDE SEQUENCE [LARGE SCALE GENOMIC DNA]</scope>
    <source>
        <strain evidence="2">cv. Tatra</strain>
        <tissue evidence="1">Young leaves</tissue>
    </source>
</reference>